<evidence type="ECO:0000313" key="4">
    <source>
        <dbReference type="Proteomes" id="UP000268093"/>
    </source>
</evidence>
<dbReference type="AlphaFoldDB" id="A0A433A1U3"/>
<dbReference type="EMBL" id="RBNI01020244">
    <property type="protein sequence ID" value="RUO96651.1"/>
    <property type="molecule type" value="Genomic_DNA"/>
</dbReference>
<organism evidence="3 4">
    <name type="scientific">Jimgerdemannia flammicorona</name>
    <dbReference type="NCBI Taxonomy" id="994334"/>
    <lineage>
        <taxon>Eukaryota</taxon>
        <taxon>Fungi</taxon>
        <taxon>Fungi incertae sedis</taxon>
        <taxon>Mucoromycota</taxon>
        <taxon>Mucoromycotina</taxon>
        <taxon>Endogonomycetes</taxon>
        <taxon>Endogonales</taxon>
        <taxon>Endogonaceae</taxon>
        <taxon>Jimgerdemannia</taxon>
    </lineage>
</organism>
<proteinExistence type="predicted"/>
<reference evidence="3 4" key="1">
    <citation type="journal article" date="2018" name="New Phytol.">
        <title>Phylogenomics of Endogonaceae and evolution of mycorrhizas within Mucoromycota.</title>
        <authorList>
            <person name="Chang Y."/>
            <person name="Desiro A."/>
            <person name="Na H."/>
            <person name="Sandor L."/>
            <person name="Lipzen A."/>
            <person name="Clum A."/>
            <person name="Barry K."/>
            <person name="Grigoriev I.V."/>
            <person name="Martin F.M."/>
            <person name="Stajich J.E."/>
            <person name="Smith M.E."/>
            <person name="Bonito G."/>
            <person name="Spatafora J.W."/>
        </authorList>
    </citation>
    <scope>NUCLEOTIDE SEQUENCE [LARGE SCALE GENOMIC DNA]</scope>
    <source>
        <strain evidence="3 4">GMNB39</strain>
    </source>
</reference>
<feature type="region of interest" description="Disordered" evidence="1">
    <location>
        <begin position="22"/>
        <end position="41"/>
    </location>
</feature>
<dbReference type="Proteomes" id="UP000268093">
    <property type="component" value="Unassembled WGS sequence"/>
</dbReference>
<feature type="chain" id="PRO_5019519977" evidence="2">
    <location>
        <begin position="19"/>
        <end position="263"/>
    </location>
</feature>
<keyword evidence="4" id="KW-1185">Reference proteome</keyword>
<protein>
    <submittedName>
        <fullName evidence="3">Uncharacterized protein</fullName>
    </submittedName>
</protein>
<gene>
    <name evidence="3" type="ORF">BC936DRAFT_141670</name>
</gene>
<accession>A0A433A1U3</accession>
<evidence type="ECO:0000256" key="2">
    <source>
        <dbReference type="SAM" id="SignalP"/>
    </source>
</evidence>
<keyword evidence="2" id="KW-0732">Signal</keyword>
<feature type="compositionally biased region" description="Low complexity" evidence="1">
    <location>
        <begin position="196"/>
        <end position="212"/>
    </location>
</feature>
<sequence length="263" mass="25836">MSFTIILAAAALIALSTANPFSPRQQQQQMPSAEQPSMDQTGNLDQSLLREQQPMAGGSSFGQGFPFGGQAFPFGGQQIGGGLPAYNLGGQHIADEAKPYLAETGNVHPASGIRVNNLNGVVVNIPVAPTGTEEGALPTGTEGALPTGTEGAPPTGTEGAPPTGTEGALPTGTEEGALPTGTEEGALPTGTEEGALPTGTEEGTLPTGTEEGALPTDTEVGAQPTGIAQPTGTEMGAQPTGIEAGPGAGGAALSDTKIASPSA</sequence>
<feature type="signal peptide" evidence="2">
    <location>
        <begin position="1"/>
        <end position="18"/>
    </location>
</feature>
<evidence type="ECO:0000256" key="1">
    <source>
        <dbReference type="SAM" id="MobiDB-lite"/>
    </source>
</evidence>
<name>A0A433A1U3_9FUNG</name>
<feature type="region of interest" description="Disordered" evidence="1">
    <location>
        <begin position="131"/>
        <end position="263"/>
    </location>
</feature>
<evidence type="ECO:0000313" key="3">
    <source>
        <dbReference type="EMBL" id="RUO96651.1"/>
    </source>
</evidence>
<comment type="caution">
    <text evidence="3">The sequence shown here is derived from an EMBL/GenBank/DDBJ whole genome shotgun (WGS) entry which is preliminary data.</text>
</comment>
<feature type="compositionally biased region" description="Low complexity" evidence="1">
    <location>
        <begin position="146"/>
        <end position="168"/>
    </location>
</feature>